<evidence type="ECO:0000313" key="4">
    <source>
        <dbReference type="Proteomes" id="UP000759131"/>
    </source>
</evidence>
<gene>
    <name evidence="3" type="ORF">OSB1V03_LOCUS11830</name>
</gene>
<evidence type="ECO:0000313" key="3">
    <source>
        <dbReference type="EMBL" id="CAD7631421.1"/>
    </source>
</evidence>
<dbReference type="InterPro" id="IPR000719">
    <property type="entry name" value="Prot_kinase_dom"/>
</dbReference>
<dbReference type="InterPro" id="IPR050235">
    <property type="entry name" value="CK1_Ser-Thr_kinase"/>
</dbReference>
<reference evidence="3" key="1">
    <citation type="submission" date="2020-11" db="EMBL/GenBank/DDBJ databases">
        <authorList>
            <person name="Tran Van P."/>
        </authorList>
    </citation>
    <scope>NUCLEOTIDE SEQUENCE</scope>
</reference>
<feature type="compositionally biased region" description="Acidic residues" evidence="1">
    <location>
        <begin position="330"/>
        <end position="356"/>
    </location>
</feature>
<feature type="domain" description="Protein kinase" evidence="2">
    <location>
        <begin position="1"/>
        <end position="315"/>
    </location>
</feature>
<dbReference type="GO" id="GO:0005524">
    <property type="term" value="F:ATP binding"/>
    <property type="evidence" value="ECO:0007669"/>
    <property type="project" value="InterPro"/>
</dbReference>
<dbReference type="PROSITE" id="PS50011">
    <property type="entry name" value="PROTEIN_KINASE_DOM"/>
    <property type="match status" value="1"/>
</dbReference>
<dbReference type="AlphaFoldDB" id="A0A7R9KY92"/>
<feature type="compositionally biased region" description="Basic and acidic residues" evidence="1">
    <location>
        <begin position="429"/>
        <end position="448"/>
    </location>
</feature>
<feature type="compositionally biased region" description="Basic residues" evidence="1">
    <location>
        <begin position="378"/>
        <end position="395"/>
    </location>
</feature>
<dbReference type="Pfam" id="PF00069">
    <property type="entry name" value="Pkinase"/>
    <property type="match status" value="1"/>
</dbReference>
<evidence type="ECO:0000259" key="2">
    <source>
        <dbReference type="PROSITE" id="PS50011"/>
    </source>
</evidence>
<dbReference type="PANTHER" id="PTHR11909">
    <property type="entry name" value="CASEIN KINASE-RELATED"/>
    <property type="match status" value="1"/>
</dbReference>
<organism evidence="3">
    <name type="scientific">Medioppia subpectinata</name>
    <dbReference type="NCBI Taxonomy" id="1979941"/>
    <lineage>
        <taxon>Eukaryota</taxon>
        <taxon>Metazoa</taxon>
        <taxon>Ecdysozoa</taxon>
        <taxon>Arthropoda</taxon>
        <taxon>Chelicerata</taxon>
        <taxon>Arachnida</taxon>
        <taxon>Acari</taxon>
        <taxon>Acariformes</taxon>
        <taxon>Sarcoptiformes</taxon>
        <taxon>Oribatida</taxon>
        <taxon>Brachypylina</taxon>
        <taxon>Oppioidea</taxon>
        <taxon>Oppiidae</taxon>
        <taxon>Medioppia</taxon>
    </lineage>
</organism>
<feature type="compositionally biased region" description="Basic residues" evidence="1">
    <location>
        <begin position="412"/>
        <end position="422"/>
    </location>
</feature>
<dbReference type="OrthoDB" id="2687620at2759"/>
<dbReference type="GO" id="GO:0004672">
    <property type="term" value="F:protein kinase activity"/>
    <property type="evidence" value="ECO:0007669"/>
    <property type="project" value="InterPro"/>
</dbReference>
<evidence type="ECO:0000256" key="1">
    <source>
        <dbReference type="SAM" id="MobiDB-lite"/>
    </source>
</evidence>
<dbReference type="SMART" id="SM00220">
    <property type="entry name" value="S_TKc"/>
    <property type="match status" value="1"/>
</dbReference>
<feature type="compositionally biased region" description="Basic and acidic residues" evidence="1">
    <location>
        <begin position="468"/>
        <end position="480"/>
    </location>
</feature>
<keyword evidence="4" id="KW-1185">Reference proteome</keyword>
<accession>A0A7R9KY92</accession>
<name>A0A7R9KY92_9ACAR</name>
<dbReference type="EMBL" id="OC864017">
    <property type="protein sequence ID" value="CAD7631421.1"/>
    <property type="molecule type" value="Genomic_DNA"/>
</dbReference>
<protein>
    <recommendedName>
        <fullName evidence="2">Protein kinase domain-containing protein</fullName>
    </recommendedName>
</protein>
<dbReference type="Gene3D" id="1.10.510.10">
    <property type="entry name" value="Transferase(Phosphotransferase) domain 1"/>
    <property type="match status" value="1"/>
</dbReference>
<proteinExistence type="predicted"/>
<dbReference type="SUPFAM" id="SSF56112">
    <property type="entry name" value="Protein kinase-like (PK-like)"/>
    <property type="match status" value="1"/>
</dbReference>
<dbReference type="EMBL" id="CAJPIZ010009442">
    <property type="protein sequence ID" value="CAG2111851.1"/>
    <property type="molecule type" value="Genomic_DNA"/>
</dbReference>
<sequence length="590" mass="65913">MGGFGEIYLCRRAGDKAEQFVCKVDNYDGPLFAEMNFYIRVAKEDSIGAFKAAQRLKYLGMPRYVANGIHDITSPAGAHNKLNKETAREWKSQAKANRNSPTLQYRFLVMQRFGPELAAAVKKRLTATDAAHIGAKMIDVLHYIHTFGYIHADIKGTNILQALATVSKGKTSAAANSSDYYLVDYGLAERYSDLSGKHKDEVPDRKRANNGTVEYRSRDAHIGLISRRSDVECLAYNVIEWLSGRLPWMDCLANAAKVETMKRDGMKNMDKLLRQCFAGHTVPTGLKEFMQEVNKIGYKSEPNYALLKRILTDKVAKSKAIAANKRAANDDDDEESDEEEDRESDGEDDDDEEVEEERPRRGNRRVGPSNTRAVNKSPPKRKRPATKTTAAKKRISVVELSDSSPESSAGRAKGKSPAKKLRVVANTKSDNHLDAKTPKNKNGRDEFRFSTPLMFSRKEDSFGNPITDSDHSPDRTRDDSQLNGSVASSGGRRAHRNTSYYSPMGGSLSDIETSRRESPIMVKTATAPIVTAVVVETEAMRAVRQKLNIKAQQVLAPPIQTETPQMKEIREMRERKALEATKKTTKKRKC</sequence>
<dbReference type="Proteomes" id="UP000759131">
    <property type="component" value="Unassembled WGS sequence"/>
</dbReference>
<dbReference type="InterPro" id="IPR011009">
    <property type="entry name" value="Kinase-like_dom_sf"/>
</dbReference>
<feature type="region of interest" description="Disordered" evidence="1">
    <location>
        <begin position="319"/>
        <end position="511"/>
    </location>
</feature>